<dbReference type="PROSITE" id="PS51257">
    <property type="entry name" value="PROKAR_LIPOPROTEIN"/>
    <property type="match status" value="1"/>
</dbReference>
<dbReference type="InterPro" id="IPR006016">
    <property type="entry name" value="UspA"/>
</dbReference>
<reference evidence="3 4" key="2">
    <citation type="journal article" date="2011" name="Stand. Genomic Sci.">
        <title>Complete genome sequence of Truepera radiovictrix type strain (RQ-24).</title>
        <authorList>
            <person name="Ivanova N."/>
            <person name="Rohde C."/>
            <person name="Munk C."/>
            <person name="Nolan M."/>
            <person name="Lucas S."/>
            <person name="Del Rio T.G."/>
            <person name="Tice H."/>
            <person name="Deshpande S."/>
            <person name="Cheng J.F."/>
            <person name="Tapia R."/>
            <person name="Han C."/>
            <person name="Goodwin L."/>
            <person name="Pitluck S."/>
            <person name="Liolios K."/>
            <person name="Mavromatis K."/>
            <person name="Mikhailova N."/>
            <person name="Pati A."/>
            <person name="Chen A."/>
            <person name="Palaniappan K."/>
            <person name="Land M."/>
            <person name="Hauser L."/>
            <person name="Chang Y.J."/>
            <person name="Jeffries C.D."/>
            <person name="Brambilla E."/>
            <person name="Rohde M."/>
            <person name="Goker M."/>
            <person name="Tindall B.J."/>
            <person name="Woyke T."/>
            <person name="Bristow J."/>
            <person name="Eisen J.A."/>
            <person name="Markowitz V."/>
            <person name="Hugenholtz P."/>
            <person name="Kyrpides N.C."/>
            <person name="Klenk H.P."/>
            <person name="Lapidus A."/>
        </authorList>
    </citation>
    <scope>NUCLEOTIDE SEQUENCE [LARGE SCALE GENOMIC DNA]</scope>
    <source>
        <strain evidence="4">DSM 17093 / CIP 108686 / LMG 22925 / RQ-24</strain>
    </source>
</reference>
<reference evidence="4" key="1">
    <citation type="submission" date="2010-05" db="EMBL/GenBank/DDBJ databases">
        <title>The complete genome of Truepera radiovictris DSM 17093.</title>
        <authorList>
            <consortium name="US DOE Joint Genome Institute (JGI-PGF)"/>
            <person name="Lucas S."/>
            <person name="Copeland A."/>
            <person name="Lapidus A."/>
            <person name="Glavina del Rio T."/>
            <person name="Dalin E."/>
            <person name="Tice H."/>
            <person name="Bruce D."/>
            <person name="Goodwin L."/>
            <person name="Pitluck S."/>
            <person name="Kyrpides N."/>
            <person name="Mavromatis K."/>
            <person name="Ovchinnikova G."/>
            <person name="Munk A.C."/>
            <person name="Detter J.C."/>
            <person name="Han C."/>
            <person name="Tapia R."/>
            <person name="Land M."/>
            <person name="Hauser L."/>
            <person name="Markowitz V."/>
            <person name="Cheng J.-F."/>
            <person name="Hugenholtz P."/>
            <person name="Woyke T."/>
            <person name="Wu D."/>
            <person name="Tindall B."/>
            <person name="Pomrenke H.G."/>
            <person name="Brambilla E."/>
            <person name="Klenk H.-P."/>
            <person name="Eisen J.A."/>
        </authorList>
    </citation>
    <scope>NUCLEOTIDE SEQUENCE [LARGE SCALE GENOMIC DNA]</scope>
    <source>
        <strain evidence="4">DSM 17093 / CIP 108686 / LMG 22925 / RQ-24</strain>
    </source>
</reference>
<evidence type="ECO:0000256" key="1">
    <source>
        <dbReference type="ARBA" id="ARBA00008791"/>
    </source>
</evidence>
<dbReference type="KEGG" id="tra:Trad_1493"/>
<evidence type="ECO:0000313" key="3">
    <source>
        <dbReference type="EMBL" id="ADI14614.1"/>
    </source>
</evidence>
<feature type="domain" description="UspA" evidence="2">
    <location>
        <begin position="163"/>
        <end position="285"/>
    </location>
</feature>
<dbReference type="InterPro" id="IPR014729">
    <property type="entry name" value="Rossmann-like_a/b/a_fold"/>
</dbReference>
<dbReference type="Gene3D" id="3.40.50.12370">
    <property type="match status" value="1"/>
</dbReference>
<dbReference type="Proteomes" id="UP000000379">
    <property type="component" value="Chromosome"/>
</dbReference>
<proteinExistence type="inferred from homology"/>
<keyword evidence="4" id="KW-1185">Reference proteome</keyword>
<dbReference type="Gene3D" id="3.40.50.620">
    <property type="entry name" value="HUPs"/>
    <property type="match status" value="1"/>
</dbReference>
<dbReference type="CDD" id="cd00293">
    <property type="entry name" value="USP-like"/>
    <property type="match status" value="2"/>
</dbReference>
<dbReference type="HOGENOM" id="CLU_049301_2_1_0"/>
<dbReference type="InterPro" id="IPR006015">
    <property type="entry name" value="Universal_stress_UspA"/>
</dbReference>
<evidence type="ECO:0000313" key="4">
    <source>
        <dbReference type="Proteomes" id="UP000000379"/>
    </source>
</evidence>
<dbReference type="PRINTS" id="PR01438">
    <property type="entry name" value="UNVRSLSTRESS"/>
</dbReference>
<accession>D7CXL2</accession>
<evidence type="ECO:0000259" key="2">
    <source>
        <dbReference type="Pfam" id="PF00582"/>
    </source>
</evidence>
<dbReference type="EMBL" id="CP002049">
    <property type="protein sequence ID" value="ADI14614.1"/>
    <property type="molecule type" value="Genomic_DNA"/>
</dbReference>
<name>D7CXL2_TRURR</name>
<sequence length="304" mass="31140">MIERILMPLDGSAASAHTLPYGLALASACHAELTLLHVVVDPMAGLYALPPGMPYAPELASDLKWAGAALLAAAAARAQAAGIGVRTQLPNDDRPARAILAAAAAHDLTVLGSHSRLGLDRFFLGSATQEVLRRAEGPCLVVRLPDDMRAGACDAEFDAPALRHLLIALDGGPCGEAAVTQGLALARALRARVTLLHALEPAAAARDRAAAAALLAHAAGRAEAAGVTAAVALVEEEAGAAILTAERRADLTVMGACGLTARGPLGLGSVTERVLRASATPHLVVNRSLQTVREGRAERGRRAP</sequence>
<dbReference type="RefSeq" id="WP_013177982.1">
    <property type="nucleotide sequence ID" value="NC_014221.1"/>
</dbReference>
<organism evidence="3 4">
    <name type="scientific">Truepera radiovictrix (strain DSM 17093 / CIP 108686 / LMG 22925 / RQ-24)</name>
    <dbReference type="NCBI Taxonomy" id="649638"/>
    <lineage>
        <taxon>Bacteria</taxon>
        <taxon>Thermotogati</taxon>
        <taxon>Deinococcota</taxon>
        <taxon>Deinococci</taxon>
        <taxon>Trueperales</taxon>
        <taxon>Trueperaceae</taxon>
        <taxon>Truepera</taxon>
    </lineage>
</organism>
<feature type="domain" description="UspA" evidence="2">
    <location>
        <begin position="1"/>
        <end position="143"/>
    </location>
</feature>
<comment type="similarity">
    <text evidence="1">Belongs to the universal stress protein A family.</text>
</comment>
<protein>
    <submittedName>
        <fullName evidence="3">UspA domain protein</fullName>
    </submittedName>
</protein>
<dbReference type="AlphaFoldDB" id="D7CXL2"/>
<dbReference type="PANTHER" id="PTHR46268">
    <property type="entry name" value="STRESS RESPONSE PROTEIN NHAX"/>
    <property type="match status" value="1"/>
</dbReference>
<dbReference type="STRING" id="649638.Trad_1493"/>
<dbReference type="Pfam" id="PF00582">
    <property type="entry name" value="Usp"/>
    <property type="match status" value="2"/>
</dbReference>
<dbReference type="eggNOG" id="COG0589">
    <property type="taxonomic scope" value="Bacteria"/>
</dbReference>
<dbReference type="SUPFAM" id="SSF52402">
    <property type="entry name" value="Adenine nucleotide alpha hydrolases-like"/>
    <property type="match status" value="2"/>
</dbReference>
<dbReference type="PANTHER" id="PTHR46268:SF6">
    <property type="entry name" value="UNIVERSAL STRESS PROTEIN UP12"/>
    <property type="match status" value="1"/>
</dbReference>
<gene>
    <name evidence="3" type="ordered locus">Trad_1493</name>
</gene>